<protein>
    <submittedName>
        <fullName evidence="7">UDP-3-O-(3-hydroxymyristoyl)glucosamine N-acyltransferase</fullName>
    </submittedName>
</protein>
<keyword evidence="8" id="KW-1185">Reference proteome</keyword>
<keyword evidence="4" id="KW-0677">Repeat</keyword>
<keyword evidence="1" id="KW-0444">Lipid biosynthesis</keyword>
<dbReference type="InterPro" id="IPR018357">
    <property type="entry name" value="Hexapep_transf_CS"/>
</dbReference>
<keyword evidence="2" id="KW-0441">Lipid A biosynthesis</keyword>
<dbReference type="PROSITE" id="PS00101">
    <property type="entry name" value="HEXAPEP_TRANSFERASES"/>
    <property type="match status" value="2"/>
</dbReference>
<keyword evidence="6" id="KW-0012">Acyltransferase</keyword>
<evidence type="ECO:0000256" key="1">
    <source>
        <dbReference type="ARBA" id="ARBA00022516"/>
    </source>
</evidence>
<dbReference type="EMBL" id="CP028103">
    <property type="protein sequence ID" value="AVQ31580.1"/>
    <property type="molecule type" value="Genomic_DNA"/>
</dbReference>
<dbReference type="Gene3D" id="2.160.10.10">
    <property type="entry name" value="Hexapeptide repeat proteins"/>
    <property type="match status" value="1"/>
</dbReference>
<dbReference type="PANTHER" id="PTHR43378">
    <property type="entry name" value="UDP-3-O-ACYLGLUCOSAMINE N-ACYLTRANSFERASE"/>
    <property type="match status" value="1"/>
</dbReference>
<dbReference type="InterPro" id="IPR001451">
    <property type="entry name" value="Hexapep"/>
</dbReference>
<dbReference type="InterPro" id="IPR007691">
    <property type="entry name" value="LpxD"/>
</dbReference>
<dbReference type="CDD" id="cd03352">
    <property type="entry name" value="LbH_LpxD"/>
    <property type="match status" value="1"/>
</dbReference>
<dbReference type="Pfam" id="PF14602">
    <property type="entry name" value="Hexapep_2"/>
    <property type="match status" value="1"/>
</dbReference>
<dbReference type="InterPro" id="IPR011004">
    <property type="entry name" value="Trimer_LpxA-like_sf"/>
</dbReference>
<evidence type="ECO:0000256" key="3">
    <source>
        <dbReference type="ARBA" id="ARBA00022679"/>
    </source>
</evidence>
<keyword evidence="5" id="KW-0443">Lipid metabolism</keyword>
<name>A0ABM6U5D6_FUSVA</name>
<dbReference type="SUPFAM" id="SSF51161">
    <property type="entry name" value="Trimeric LpxA-like enzymes"/>
    <property type="match status" value="1"/>
</dbReference>
<gene>
    <name evidence="7" type="ORF">C4N18_10255</name>
</gene>
<keyword evidence="3" id="KW-0808">Transferase</keyword>
<accession>A0ABM6U5D6</accession>
<proteinExistence type="predicted"/>
<evidence type="ECO:0000256" key="4">
    <source>
        <dbReference type="ARBA" id="ARBA00022737"/>
    </source>
</evidence>
<dbReference type="RefSeq" id="WP_005947836.1">
    <property type="nucleotide sequence ID" value="NZ_CP028103.1"/>
</dbReference>
<dbReference type="GeneID" id="77468374"/>
<organism evidence="7 8">
    <name type="scientific">Fusobacterium varium ATCC 27725</name>
    <dbReference type="NCBI Taxonomy" id="469618"/>
    <lineage>
        <taxon>Bacteria</taxon>
        <taxon>Fusobacteriati</taxon>
        <taxon>Fusobacteriota</taxon>
        <taxon>Fusobacteriia</taxon>
        <taxon>Fusobacteriales</taxon>
        <taxon>Fusobacteriaceae</taxon>
        <taxon>Fusobacterium</taxon>
    </lineage>
</organism>
<dbReference type="Pfam" id="PF00132">
    <property type="entry name" value="Hexapep"/>
    <property type="match status" value="1"/>
</dbReference>
<evidence type="ECO:0000256" key="2">
    <source>
        <dbReference type="ARBA" id="ARBA00022556"/>
    </source>
</evidence>
<evidence type="ECO:0000256" key="5">
    <source>
        <dbReference type="ARBA" id="ARBA00023098"/>
    </source>
</evidence>
<evidence type="ECO:0000313" key="8">
    <source>
        <dbReference type="Proteomes" id="UP000241238"/>
    </source>
</evidence>
<evidence type="ECO:0000256" key="6">
    <source>
        <dbReference type="ARBA" id="ARBA00023315"/>
    </source>
</evidence>
<dbReference type="Gene3D" id="3.40.1390.10">
    <property type="entry name" value="MurE/MurF, N-terminal domain"/>
    <property type="match status" value="1"/>
</dbReference>
<reference evidence="8" key="1">
    <citation type="journal article" date="2018" name="MSphere">
        <title>Fusobacterium Genomics Using MinION and Illumina Sequencing Enables Genome Completion and Correction.</title>
        <authorList>
            <person name="Todd S.M."/>
            <person name="Settlage R.E."/>
            <person name="Lahmers K.K."/>
            <person name="Slade D.J."/>
        </authorList>
    </citation>
    <scope>NUCLEOTIDE SEQUENCE [LARGE SCALE GENOMIC DNA]</scope>
    <source>
        <strain evidence="8">ATCC 27725</strain>
    </source>
</reference>
<dbReference type="PANTHER" id="PTHR43378:SF2">
    <property type="entry name" value="UDP-3-O-ACYLGLUCOSAMINE N-ACYLTRANSFERASE 1, MITOCHONDRIAL-RELATED"/>
    <property type="match status" value="1"/>
</dbReference>
<sequence>MITKKFEYNVKKINEKYNFNIYNASTLSNPKDNTIIFLKKDNEELLEKLKNIKNSILIINGKLDAKKLEEYNLVIYDENPRLRYAQLLTEILKKDKKEYKIFFKDGYYFGENVEIGKNVIIEPFVKIGSNVQIGDNTIIKSGALIENNVKIGKNCYIREKSVIGGEDFGIERDKEGRTFRIPHIGGVIIGDNVEVGTFSTVCSGTIEATIVEDYVKIDTGVNVGHNTKIGKGTLITAGVIIGGSTIVGKNCTLGLNSSIKNGIQIGNNVTLGMAARIVKSIEDNQILTNEKADTLENIIKFSNYKKEILKKL</sequence>
<dbReference type="Proteomes" id="UP000241238">
    <property type="component" value="Chromosome"/>
</dbReference>
<evidence type="ECO:0000313" key="7">
    <source>
        <dbReference type="EMBL" id="AVQ31580.1"/>
    </source>
</evidence>